<dbReference type="CDD" id="cd01420">
    <property type="entry name" value="MoaC_PE"/>
    <property type="match status" value="1"/>
</dbReference>
<evidence type="ECO:0000256" key="3">
    <source>
        <dbReference type="ARBA" id="ARBA00012575"/>
    </source>
</evidence>
<accession>A0A1J4SAL9</accession>
<comment type="pathway">
    <text evidence="2">Cofactor biosynthesis; molybdopterin biosynthesis.</text>
</comment>
<comment type="catalytic activity">
    <reaction evidence="1">
        <text>(8S)-3',8-cyclo-7,8-dihydroguanosine 5'-triphosphate = cyclic pyranopterin phosphate + diphosphate</text>
        <dbReference type="Rhea" id="RHEA:49580"/>
        <dbReference type="ChEBI" id="CHEBI:33019"/>
        <dbReference type="ChEBI" id="CHEBI:59648"/>
        <dbReference type="ChEBI" id="CHEBI:131766"/>
        <dbReference type="EC" id="4.6.1.17"/>
    </reaction>
</comment>
<evidence type="ECO:0000259" key="6">
    <source>
        <dbReference type="Pfam" id="PF01967"/>
    </source>
</evidence>
<dbReference type="GO" id="GO:0006777">
    <property type="term" value="P:Mo-molybdopterin cofactor biosynthetic process"/>
    <property type="evidence" value="ECO:0007669"/>
    <property type="project" value="UniProtKB-KW"/>
</dbReference>
<evidence type="ECO:0000256" key="2">
    <source>
        <dbReference type="ARBA" id="ARBA00005046"/>
    </source>
</evidence>
<keyword evidence="5" id="KW-0456">Lyase</keyword>
<gene>
    <name evidence="7" type="ORF">AUJ66_06290</name>
</gene>
<evidence type="ECO:0000256" key="4">
    <source>
        <dbReference type="ARBA" id="ARBA00023150"/>
    </source>
</evidence>
<evidence type="ECO:0000256" key="5">
    <source>
        <dbReference type="ARBA" id="ARBA00023239"/>
    </source>
</evidence>
<dbReference type="EMBL" id="MNUO01000095">
    <property type="protein sequence ID" value="OIN96443.1"/>
    <property type="molecule type" value="Genomic_DNA"/>
</dbReference>
<name>A0A1J4SAL9_9BACT</name>
<feature type="domain" description="Molybdopterin cofactor biosynthesis C (MoaC)" evidence="6">
    <location>
        <begin position="1"/>
        <end position="134"/>
    </location>
</feature>
<dbReference type="InterPro" id="IPR002820">
    <property type="entry name" value="Mopterin_CF_biosynth-C_dom"/>
</dbReference>
<evidence type="ECO:0000313" key="7">
    <source>
        <dbReference type="EMBL" id="OIN96443.1"/>
    </source>
</evidence>
<evidence type="ECO:0000313" key="8">
    <source>
        <dbReference type="Proteomes" id="UP000182278"/>
    </source>
</evidence>
<sequence>MIDVTEKKETFRFAIARGTVEMSPATVNLIKANRIPKGDVLSTARTSAILGVKKTSELIPFCHPIRITGVEISFSFIESTITIEAKVSAVDRTGVEMEALTAVTIAALTIYDMCKQVDKKIVISDIHLIKKIGGKSMN</sequence>
<dbReference type="Proteomes" id="UP000182278">
    <property type="component" value="Unassembled WGS sequence"/>
</dbReference>
<dbReference type="InterPro" id="IPR036522">
    <property type="entry name" value="MoaC_sf"/>
</dbReference>
<dbReference type="EC" id="4.6.1.17" evidence="3"/>
<dbReference type="GO" id="GO:0061799">
    <property type="term" value="F:cyclic pyranopterin monophosphate synthase activity"/>
    <property type="evidence" value="ECO:0007669"/>
    <property type="project" value="UniProtKB-EC"/>
</dbReference>
<keyword evidence="4" id="KW-0501">Molybdenum cofactor biosynthesis</keyword>
<proteinExistence type="predicted"/>
<protein>
    <recommendedName>
        <fullName evidence="3">cyclic pyranopterin monophosphate synthase</fullName>
        <ecNumber evidence="3">4.6.1.17</ecNumber>
    </recommendedName>
</protein>
<dbReference type="NCBIfam" id="TIGR00581">
    <property type="entry name" value="moaC"/>
    <property type="match status" value="1"/>
</dbReference>
<organism evidence="7 8">
    <name type="scientific">Candidatus Desantisbacteria bacterium CG1_02_38_46</name>
    <dbReference type="NCBI Taxonomy" id="1817893"/>
    <lineage>
        <taxon>Bacteria</taxon>
        <taxon>Candidatus Desantisiibacteriota</taxon>
    </lineage>
</organism>
<comment type="caution">
    <text evidence="7">The sequence shown here is derived from an EMBL/GenBank/DDBJ whole genome shotgun (WGS) entry which is preliminary data.</text>
</comment>
<dbReference type="UniPathway" id="UPA00344"/>
<dbReference type="STRING" id="1817893.AUJ66_06290"/>
<evidence type="ECO:0000256" key="1">
    <source>
        <dbReference type="ARBA" id="ARBA00001637"/>
    </source>
</evidence>
<dbReference type="Pfam" id="PF01967">
    <property type="entry name" value="MoaC"/>
    <property type="match status" value="1"/>
</dbReference>
<dbReference type="InterPro" id="IPR023045">
    <property type="entry name" value="MoaC"/>
</dbReference>
<dbReference type="Gene3D" id="3.30.70.640">
    <property type="entry name" value="Molybdopterin cofactor biosynthesis C (MoaC) domain"/>
    <property type="match status" value="1"/>
</dbReference>
<dbReference type="AlphaFoldDB" id="A0A1J4SAL9"/>
<reference evidence="7 8" key="1">
    <citation type="journal article" date="2016" name="Environ. Microbiol.">
        <title>Genomic resolution of a cold subsurface aquifer community provides metabolic insights for novel microbes adapted to high CO concentrations.</title>
        <authorList>
            <person name="Probst A.J."/>
            <person name="Castelle C.J."/>
            <person name="Singh A."/>
            <person name="Brown C.T."/>
            <person name="Anantharaman K."/>
            <person name="Sharon I."/>
            <person name="Hug L.A."/>
            <person name="Burstein D."/>
            <person name="Emerson J.B."/>
            <person name="Thomas B.C."/>
            <person name="Banfield J.F."/>
        </authorList>
    </citation>
    <scope>NUCLEOTIDE SEQUENCE [LARGE SCALE GENOMIC DNA]</scope>
    <source>
        <strain evidence="7">CG1_02_38_46</strain>
    </source>
</reference>
<dbReference type="InterPro" id="IPR047594">
    <property type="entry name" value="MoaC_bact/euk"/>
</dbReference>
<dbReference type="SUPFAM" id="SSF55040">
    <property type="entry name" value="Molybdenum cofactor biosynthesis protein C, MoaC"/>
    <property type="match status" value="1"/>
</dbReference>
<dbReference type="NCBIfam" id="NF006870">
    <property type="entry name" value="PRK09364.1"/>
    <property type="match status" value="1"/>
</dbReference>